<comment type="caution">
    <text evidence="4">The sequence shown here is derived from an EMBL/GenBank/DDBJ whole genome shotgun (WGS) entry which is preliminary data.</text>
</comment>
<dbReference type="EMBL" id="CAJOBC010007690">
    <property type="protein sequence ID" value="CAF3940078.1"/>
    <property type="molecule type" value="Genomic_DNA"/>
</dbReference>
<comment type="similarity">
    <text evidence="1 2">Belongs to the insulin family.</text>
</comment>
<dbReference type="GO" id="GO:0005179">
    <property type="term" value="F:hormone activity"/>
    <property type="evidence" value="ECO:0007669"/>
    <property type="project" value="InterPro"/>
</dbReference>
<dbReference type="EMBL" id="CAJNOQ010007690">
    <property type="protein sequence ID" value="CAF1176051.1"/>
    <property type="molecule type" value="Genomic_DNA"/>
</dbReference>
<dbReference type="SUPFAM" id="SSF56994">
    <property type="entry name" value="Insulin-like"/>
    <property type="match status" value="1"/>
</dbReference>
<dbReference type="Gene3D" id="1.10.100.10">
    <property type="entry name" value="Insulin-like"/>
    <property type="match status" value="1"/>
</dbReference>
<evidence type="ECO:0000259" key="3">
    <source>
        <dbReference type="SMART" id="SM00078"/>
    </source>
</evidence>
<keyword evidence="6" id="KW-1185">Reference proteome</keyword>
<dbReference type="GO" id="GO:0005576">
    <property type="term" value="C:extracellular region"/>
    <property type="evidence" value="ECO:0007669"/>
    <property type="project" value="UniProtKB-SubCell"/>
</dbReference>
<dbReference type="PROSITE" id="PS00262">
    <property type="entry name" value="INSULIN"/>
    <property type="match status" value="1"/>
</dbReference>
<dbReference type="InterPro" id="IPR016179">
    <property type="entry name" value="Insulin-like"/>
</dbReference>
<dbReference type="PRINTS" id="PR00276">
    <property type="entry name" value="INSULINFAMLY"/>
</dbReference>
<dbReference type="SMART" id="SM00078">
    <property type="entry name" value="IlGF"/>
    <property type="match status" value="1"/>
</dbReference>
<gene>
    <name evidence="4" type="ORF">GPM918_LOCUS22446</name>
    <name evidence="5" type="ORF">SRO942_LOCUS22444</name>
</gene>
<dbReference type="Proteomes" id="UP000663829">
    <property type="component" value="Unassembled WGS sequence"/>
</dbReference>
<reference evidence="4" key="1">
    <citation type="submission" date="2021-02" db="EMBL/GenBank/DDBJ databases">
        <authorList>
            <person name="Nowell W R."/>
        </authorList>
    </citation>
    <scope>NUCLEOTIDE SEQUENCE</scope>
</reference>
<keyword evidence="2" id="KW-0964">Secreted</keyword>
<evidence type="ECO:0000313" key="4">
    <source>
        <dbReference type="EMBL" id="CAF1176051.1"/>
    </source>
</evidence>
<dbReference type="Pfam" id="PF00049">
    <property type="entry name" value="Insulin"/>
    <property type="match status" value="1"/>
</dbReference>
<proteinExistence type="inferred from homology"/>
<feature type="domain" description="Insulin-like" evidence="3">
    <location>
        <begin position="60"/>
        <end position="135"/>
    </location>
</feature>
<protein>
    <recommendedName>
        <fullName evidence="3">Insulin-like domain-containing protein</fullName>
    </recommendedName>
</protein>
<feature type="non-terminal residue" evidence="4">
    <location>
        <position position="1"/>
    </location>
</feature>
<evidence type="ECO:0000313" key="6">
    <source>
        <dbReference type="Proteomes" id="UP000663829"/>
    </source>
</evidence>
<sequence>KTMTLDNSIVDLSNSKNNLNLVISNSSTISNSNIIQEISDTSIGIVNNNIQQNRRERKVRKICGPSLIRMLEAVCSKAKELTKTIESHDKRQLVLDYEDPYARTVAVIDNTQFSNTLVGDCCLKPCSINTLINYC</sequence>
<accession>A0A814UI90</accession>
<dbReference type="InterPro" id="IPR036438">
    <property type="entry name" value="Insulin-like_sf"/>
</dbReference>
<name>A0A814UI90_9BILA</name>
<evidence type="ECO:0000313" key="5">
    <source>
        <dbReference type="EMBL" id="CAF3940078.1"/>
    </source>
</evidence>
<organism evidence="4 6">
    <name type="scientific">Didymodactylos carnosus</name>
    <dbReference type="NCBI Taxonomy" id="1234261"/>
    <lineage>
        <taxon>Eukaryota</taxon>
        <taxon>Metazoa</taxon>
        <taxon>Spiralia</taxon>
        <taxon>Gnathifera</taxon>
        <taxon>Rotifera</taxon>
        <taxon>Eurotatoria</taxon>
        <taxon>Bdelloidea</taxon>
        <taxon>Philodinida</taxon>
        <taxon>Philodinidae</taxon>
        <taxon>Didymodactylos</taxon>
    </lineage>
</organism>
<evidence type="ECO:0000256" key="2">
    <source>
        <dbReference type="RuleBase" id="RU000406"/>
    </source>
</evidence>
<dbReference type="InterPro" id="IPR022352">
    <property type="entry name" value="Ins/IGF/rlx"/>
</dbReference>
<dbReference type="Proteomes" id="UP000681722">
    <property type="component" value="Unassembled WGS sequence"/>
</dbReference>
<dbReference type="CDD" id="cd00101">
    <property type="entry name" value="IlGF_like"/>
    <property type="match status" value="1"/>
</dbReference>
<comment type="subcellular location">
    <subcellularLocation>
        <location evidence="2">Secreted</location>
    </subcellularLocation>
</comment>
<dbReference type="InterPro" id="IPR022353">
    <property type="entry name" value="Insulin_CS"/>
</dbReference>
<dbReference type="AlphaFoldDB" id="A0A814UI90"/>
<evidence type="ECO:0000256" key="1">
    <source>
        <dbReference type="ARBA" id="ARBA00009034"/>
    </source>
</evidence>
<dbReference type="OrthoDB" id="10019596at2759"/>